<protein>
    <recommendedName>
        <fullName evidence="4">Condensin complex subunit 1 C-terminal domain-containing protein</fullName>
    </recommendedName>
</protein>
<dbReference type="EMBL" id="GL877434">
    <property type="protein sequence ID" value="ELA46745.1"/>
    <property type="molecule type" value="Genomic_DNA"/>
</dbReference>
<dbReference type="STRING" id="948595.L2GUG2"/>
<reference evidence="3" key="1">
    <citation type="submission" date="2011-03" db="EMBL/GenBank/DDBJ databases">
        <title>The genome sequence of Vavraia culicis strain floridensis.</title>
        <authorList>
            <consortium name="The Broad Institute Genome Sequencing Platform"/>
            <person name="Cuomo C."/>
            <person name="Becnel J."/>
            <person name="Sanscrainte N."/>
            <person name="Young S.K."/>
            <person name="Zeng Q."/>
            <person name="Gargeya S."/>
            <person name="Fitzgerald M."/>
            <person name="Haas B."/>
            <person name="Abouelleil A."/>
            <person name="Alvarado L."/>
            <person name="Arachchi H.M."/>
            <person name="Berlin A."/>
            <person name="Chapman S.B."/>
            <person name="Gearin G."/>
            <person name="Goldberg J."/>
            <person name="Griggs A."/>
            <person name="Gujja S."/>
            <person name="Hansen M."/>
            <person name="Heiman D."/>
            <person name="Howarth C."/>
            <person name="Larimer J."/>
            <person name="Lui A."/>
            <person name="MacDonald P.J.P."/>
            <person name="McCowen C."/>
            <person name="Montmayeur A."/>
            <person name="Murphy C."/>
            <person name="Neiman D."/>
            <person name="Pearson M."/>
            <person name="Priest M."/>
            <person name="Roberts A."/>
            <person name="Saif S."/>
            <person name="Shea T."/>
            <person name="Sisk P."/>
            <person name="Stolte C."/>
            <person name="Sykes S."/>
            <person name="Wortman J."/>
            <person name="Nusbaum C."/>
            <person name="Birren B."/>
        </authorList>
    </citation>
    <scope>NUCLEOTIDE SEQUENCE [LARGE SCALE GENOMIC DNA]</scope>
    <source>
        <strain evidence="3">floridensis</strain>
    </source>
</reference>
<dbReference type="FunCoup" id="L2GUG2">
    <property type="interactions" value="102"/>
</dbReference>
<accession>L2GUG2</accession>
<evidence type="ECO:0000313" key="3">
    <source>
        <dbReference type="Proteomes" id="UP000011081"/>
    </source>
</evidence>
<dbReference type="InterPro" id="IPR011989">
    <property type="entry name" value="ARM-like"/>
</dbReference>
<dbReference type="PANTHER" id="PTHR14222">
    <property type="entry name" value="CONDENSIN"/>
    <property type="match status" value="1"/>
</dbReference>
<dbReference type="GO" id="GO:0007076">
    <property type="term" value="P:mitotic chromosome condensation"/>
    <property type="evidence" value="ECO:0007669"/>
    <property type="project" value="InterPro"/>
</dbReference>
<evidence type="ECO:0008006" key="4">
    <source>
        <dbReference type="Google" id="ProtNLM"/>
    </source>
</evidence>
<evidence type="ECO:0000256" key="1">
    <source>
        <dbReference type="ARBA" id="ARBA00023067"/>
    </source>
</evidence>
<proteinExistence type="predicted"/>
<dbReference type="InterPro" id="IPR026971">
    <property type="entry name" value="CND1/NCAPD3"/>
</dbReference>
<keyword evidence="3" id="KW-1185">Reference proteome</keyword>
<dbReference type="OrthoDB" id="436262at2759"/>
<dbReference type="InParanoid" id="L2GUG2"/>
<dbReference type="VEuPathDB" id="MicrosporidiaDB:VCUG_01771"/>
<dbReference type="OMA" id="HIAIKQA"/>
<dbReference type="GO" id="GO:0000779">
    <property type="term" value="C:condensed chromosome, centromeric region"/>
    <property type="evidence" value="ECO:0007669"/>
    <property type="project" value="TreeGrafter"/>
</dbReference>
<dbReference type="GO" id="GO:0010032">
    <property type="term" value="P:meiotic chromosome condensation"/>
    <property type="evidence" value="ECO:0007669"/>
    <property type="project" value="TreeGrafter"/>
</dbReference>
<dbReference type="InterPro" id="IPR016024">
    <property type="entry name" value="ARM-type_fold"/>
</dbReference>
<organism evidence="2 3">
    <name type="scientific">Vavraia culicis (isolate floridensis)</name>
    <name type="common">Microsporidian parasite</name>
    <dbReference type="NCBI Taxonomy" id="948595"/>
    <lineage>
        <taxon>Eukaryota</taxon>
        <taxon>Fungi</taxon>
        <taxon>Fungi incertae sedis</taxon>
        <taxon>Microsporidia</taxon>
        <taxon>Pleistophoridae</taxon>
        <taxon>Vavraia</taxon>
    </lineage>
</organism>
<dbReference type="GO" id="GO:0042393">
    <property type="term" value="F:histone binding"/>
    <property type="evidence" value="ECO:0007669"/>
    <property type="project" value="TreeGrafter"/>
</dbReference>
<dbReference type="HOGENOM" id="CLU_319599_0_0_1"/>
<name>L2GUG2_VAVCU</name>
<gene>
    <name evidence="2" type="ORF">VCUG_01771</name>
</gene>
<dbReference type="Gene3D" id="1.25.10.10">
    <property type="entry name" value="Leucine-rich Repeat Variant"/>
    <property type="match status" value="1"/>
</dbReference>
<dbReference type="SUPFAM" id="SSF48371">
    <property type="entry name" value="ARM repeat"/>
    <property type="match status" value="1"/>
</dbReference>
<evidence type="ECO:0000313" key="2">
    <source>
        <dbReference type="EMBL" id="ELA46745.1"/>
    </source>
</evidence>
<dbReference type="Proteomes" id="UP000011081">
    <property type="component" value="Unassembled WGS sequence"/>
</dbReference>
<dbReference type="RefSeq" id="XP_008074789.1">
    <property type="nucleotide sequence ID" value="XM_008076598.1"/>
</dbReference>
<dbReference type="GeneID" id="19879644"/>
<dbReference type="AlphaFoldDB" id="L2GUG2"/>
<dbReference type="GO" id="GO:0000796">
    <property type="term" value="C:condensin complex"/>
    <property type="evidence" value="ECO:0007669"/>
    <property type="project" value="TreeGrafter"/>
</dbReference>
<sequence length="885" mass="101986">MSDCKSLKDKQIGDHYEEYRNAIEFMSGQKQKKEILAVIQKNCDNSTGMLSLLHLYCQKLDADDWELFMTVIDLIKNIEDDEGGWIVKIVFLALETLKKLGGKHKSKIYAVLSRSRNVENHFILLLSGVDNVDTCLEIFQAMETEQASLFKCLMAEISTENNVLQKNIASFLVEIANKRAELFLNFDFLDLMDSELFVFRSCCLEILFNLIFVYKNEGNIEGINEFTETLLDRLLDVNHFVRAKAIQVLTSLVEQQAVTLKLKNKVIENVVLRIEDKAVIVRKKALNFCTMIIKNHPFVANRYLRVERKVNEELLSENEKMYVQDLKIFVAQMKKVIWLVQDIFGCLKTEIGDIVEFMKLAVFYKLDGSLELVTFLCETVEAKQRMLVLQAFIDLLNSLKAEDDVLELLDHITPNFLKVMNKKKIIERETVKALLLKFKNGIDVVRTTRLLKNMCYKRYEDNILEKAAEMLLSDEIKEEYVSSYKNVLNTVSIRPSTADVKCGISNLVLTKVVDFEMIDATVRMLYKMPDPEPLCQLLLEKLCTENKNLAKIIYTVGAVAINESFFIDKLEKKVPKIHVPKEIREKRKSFNVTRTSFRQSINFSMHEKDLSSSFDMSVHQSQDIIDGQVGLKDKTSDEIADILFYIKEREILYGSGSILAPFIKIVVENCKTEDLNVVAYTSMYRMMAVSSEFFLGHFSYFISGLKSTNTLVRYNSLVAMADFILLYNSYVEKYSYLLFDKLFDESENVVKLALFIIYHLVSSKILKIKGYGAVLCRLYRTQHGDIVKSLLISLSSDENTVASIFYEVMMGENEGDMEIIQFIKGLVKDKTKENLFLKILQRFKKEERMGDVFLGQLYGNLSFGVKSVCDMRMNEVFNMWVAGKN</sequence>
<keyword evidence="1" id="KW-0226">DNA condensation</keyword>